<dbReference type="SUPFAM" id="SSF55785">
    <property type="entry name" value="PYP-like sensor domain (PAS domain)"/>
    <property type="match status" value="1"/>
</dbReference>
<dbReference type="Gene3D" id="3.40.50.2300">
    <property type="match status" value="1"/>
</dbReference>
<dbReference type="Proteomes" id="UP000263642">
    <property type="component" value="Unassembled WGS sequence"/>
</dbReference>
<dbReference type="PANTHER" id="PTHR44591:SF3">
    <property type="entry name" value="RESPONSE REGULATORY DOMAIN-CONTAINING PROTEIN"/>
    <property type="match status" value="1"/>
</dbReference>
<dbReference type="GO" id="GO:0016301">
    <property type="term" value="F:kinase activity"/>
    <property type="evidence" value="ECO:0007669"/>
    <property type="project" value="UniProtKB-KW"/>
</dbReference>
<keyword evidence="2" id="KW-0808">Transferase</keyword>
<name>A0A3D3RBG7_9PLAN</name>
<dbReference type="SMART" id="SM00448">
    <property type="entry name" value="REC"/>
    <property type="match status" value="1"/>
</dbReference>
<dbReference type="InterPro" id="IPR011006">
    <property type="entry name" value="CheY-like_superfamily"/>
</dbReference>
<accession>A0A3D3RBG7</accession>
<dbReference type="InterPro" id="IPR003018">
    <property type="entry name" value="GAF"/>
</dbReference>
<dbReference type="PROSITE" id="PS50110">
    <property type="entry name" value="RESPONSE_REGULATORY"/>
    <property type="match status" value="1"/>
</dbReference>
<proteinExistence type="predicted"/>
<dbReference type="InterPro" id="IPR050595">
    <property type="entry name" value="Bact_response_regulator"/>
</dbReference>
<evidence type="ECO:0000256" key="3">
    <source>
        <dbReference type="ARBA" id="ARBA00022777"/>
    </source>
</evidence>
<gene>
    <name evidence="4" type="ORF">DIT97_21385</name>
</gene>
<dbReference type="InterPro" id="IPR029016">
    <property type="entry name" value="GAF-like_dom_sf"/>
</dbReference>
<dbReference type="GO" id="GO:0000160">
    <property type="term" value="P:phosphorelay signal transduction system"/>
    <property type="evidence" value="ECO:0007669"/>
    <property type="project" value="InterPro"/>
</dbReference>
<evidence type="ECO:0000256" key="1">
    <source>
        <dbReference type="ARBA" id="ARBA00022553"/>
    </source>
</evidence>
<evidence type="ECO:0000256" key="2">
    <source>
        <dbReference type="ARBA" id="ARBA00022679"/>
    </source>
</evidence>
<dbReference type="RefSeq" id="WP_154901018.1">
    <property type="nucleotide sequence ID" value="NZ_CAXBMG010000010.1"/>
</dbReference>
<dbReference type="Gene3D" id="3.30.450.40">
    <property type="match status" value="1"/>
</dbReference>
<dbReference type="CDD" id="cd00156">
    <property type="entry name" value="REC"/>
    <property type="match status" value="1"/>
</dbReference>
<dbReference type="Pfam" id="PF00072">
    <property type="entry name" value="Response_reg"/>
    <property type="match status" value="1"/>
</dbReference>
<comment type="caution">
    <text evidence="4">The sequence shown here is derived from an EMBL/GenBank/DDBJ whole genome shotgun (WGS) entry which is preliminary data.</text>
</comment>
<keyword evidence="1" id="KW-0597">Phosphoprotein</keyword>
<dbReference type="SMART" id="SM00065">
    <property type="entry name" value="GAF"/>
    <property type="match status" value="1"/>
</dbReference>
<keyword evidence="3" id="KW-0418">Kinase</keyword>
<dbReference type="PANTHER" id="PTHR44591">
    <property type="entry name" value="STRESS RESPONSE REGULATOR PROTEIN 1"/>
    <property type="match status" value="1"/>
</dbReference>
<dbReference type="InterPro" id="IPR035965">
    <property type="entry name" value="PAS-like_dom_sf"/>
</dbReference>
<dbReference type="InterPro" id="IPR000014">
    <property type="entry name" value="PAS"/>
</dbReference>
<evidence type="ECO:0000313" key="4">
    <source>
        <dbReference type="EMBL" id="HCO25448.1"/>
    </source>
</evidence>
<dbReference type="EMBL" id="DQAY01000129">
    <property type="protein sequence ID" value="HCO25448.1"/>
    <property type="molecule type" value="Genomic_DNA"/>
</dbReference>
<dbReference type="CDD" id="cd00130">
    <property type="entry name" value="PAS"/>
    <property type="match status" value="1"/>
</dbReference>
<reference evidence="4 5" key="1">
    <citation type="journal article" date="2018" name="Nat. Biotechnol.">
        <title>A standardized bacterial taxonomy based on genome phylogeny substantially revises the tree of life.</title>
        <authorList>
            <person name="Parks D.H."/>
            <person name="Chuvochina M."/>
            <person name="Waite D.W."/>
            <person name="Rinke C."/>
            <person name="Skarshewski A."/>
            <person name="Chaumeil P.A."/>
            <person name="Hugenholtz P."/>
        </authorList>
    </citation>
    <scope>NUCLEOTIDE SEQUENCE [LARGE SCALE GENOMIC DNA]</scope>
    <source>
        <strain evidence="4">UBA9375</strain>
    </source>
</reference>
<dbReference type="Gene3D" id="3.30.450.20">
    <property type="entry name" value="PAS domain"/>
    <property type="match status" value="1"/>
</dbReference>
<sequence>MTNPQKILFCGPSDDQTSELREQFSNQDYLIVTSENLAEGIAEFDQGNISALVVPATSDTLPLALIQSGTLLEFLPHAVVVLDADLRIIWSNHQLSQLCGQENSLIGHSFYDAFGAPEILGPDFSPFHSAFSTRKIAKSGLRVGDKSYFDVEVMPVLTSSDSKEEPAYLVASVRDISEEVLQRQKLNAIYQAGLELGDLSPEEIFEMTTEDRIELLKAKILHYTQDLLEFETVEIRLLDKASNRLDVLLAVGMEQVATNRTLYADPEANGVTGFVAATGKSYLCEDTAHDPLYMTGAPNARSSLTVPLNLHDEVLGTFNVESPHAGAFDENDLHFLELFSREVAIALNTLDLLVVEKLTTASASTELIMRGVVDPVDEILNDTAWILERYIGHEPSVCERLQRILKDTRHIKQLIQQVGDEMAPQTPHHHKVPTMRQVNPKLVNKRILVVDSDATVRRAAHELLGRLGCEVETAHDGEEAFLMVRSFHYDVVIADIRLPDMNGYECFAQIREIHEHLPVILMTGFGYDPTHSIVKARQLGLKCVLYKPFRLDQLITGVEKAVSISEDIASETSN</sequence>
<protein>
    <submittedName>
        <fullName evidence="4">Two-component system response regulator</fullName>
    </submittedName>
</protein>
<evidence type="ECO:0000313" key="5">
    <source>
        <dbReference type="Proteomes" id="UP000263642"/>
    </source>
</evidence>
<dbReference type="Pfam" id="PF13185">
    <property type="entry name" value="GAF_2"/>
    <property type="match status" value="1"/>
</dbReference>
<organism evidence="4 5">
    <name type="scientific">Gimesia maris</name>
    <dbReference type="NCBI Taxonomy" id="122"/>
    <lineage>
        <taxon>Bacteria</taxon>
        <taxon>Pseudomonadati</taxon>
        <taxon>Planctomycetota</taxon>
        <taxon>Planctomycetia</taxon>
        <taxon>Planctomycetales</taxon>
        <taxon>Planctomycetaceae</taxon>
        <taxon>Gimesia</taxon>
    </lineage>
</organism>
<dbReference type="AlphaFoldDB" id="A0A3D3RBG7"/>
<accession>A0A517XHK4</accession>
<dbReference type="SUPFAM" id="SSF52172">
    <property type="entry name" value="CheY-like"/>
    <property type="match status" value="1"/>
</dbReference>
<dbReference type="InterPro" id="IPR001789">
    <property type="entry name" value="Sig_transdc_resp-reg_receiver"/>
</dbReference>
<dbReference type="SUPFAM" id="SSF55781">
    <property type="entry name" value="GAF domain-like"/>
    <property type="match status" value="1"/>
</dbReference>